<organism evidence="2 3">
    <name type="scientific">Plectus sambesii</name>
    <dbReference type="NCBI Taxonomy" id="2011161"/>
    <lineage>
        <taxon>Eukaryota</taxon>
        <taxon>Metazoa</taxon>
        <taxon>Ecdysozoa</taxon>
        <taxon>Nematoda</taxon>
        <taxon>Chromadorea</taxon>
        <taxon>Plectida</taxon>
        <taxon>Plectina</taxon>
        <taxon>Plectoidea</taxon>
        <taxon>Plectidae</taxon>
        <taxon>Plectus</taxon>
    </lineage>
</organism>
<protein>
    <submittedName>
        <fullName evidence="3">Uncharacterized protein</fullName>
    </submittedName>
</protein>
<evidence type="ECO:0000313" key="2">
    <source>
        <dbReference type="Proteomes" id="UP000887566"/>
    </source>
</evidence>
<dbReference type="AlphaFoldDB" id="A0A914VC10"/>
<reference evidence="3" key="1">
    <citation type="submission" date="2022-11" db="UniProtKB">
        <authorList>
            <consortium name="WormBaseParasite"/>
        </authorList>
    </citation>
    <scope>IDENTIFICATION</scope>
</reference>
<feature type="compositionally biased region" description="Low complexity" evidence="1">
    <location>
        <begin position="1"/>
        <end position="14"/>
    </location>
</feature>
<dbReference type="Proteomes" id="UP000887566">
    <property type="component" value="Unplaced"/>
</dbReference>
<dbReference type="WBParaSite" id="PSAMB.scaffold1694size28667.g14445.t1">
    <property type="protein sequence ID" value="PSAMB.scaffold1694size28667.g14445.t1"/>
    <property type="gene ID" value="PSAMB.scaffold1694size28667.g14445"/>
</dbReference>
<sequence length="122" mass="13241">MASAATTTAAASNAPTDRRTATSRLLQQFRPIGAVPPPRFAAKLKREEEHARMRWPAVVGPRLACVVAAASSKPKHEHLPDGVAAVGRETLLDETSAPTNRRLKPRLVAAAWCERSAVREQR</sequence>
<evidence type="ECO:0000313" key="3">
    <source>
        <dbReference type="WBParaSite" id="PSAMB.scaffold1694size28667.g14445.t1"/>
    </source>
</evidence>
<evidence type="ECO:0000256" key="1">
    <source>
        <dbReference type="SAM" id="MobiDB-lite"/>
    </source>
</evidence>
<feature type="region of interest" description="Disordered" evidence="1">
    <location>
        <begin position="1"/>
        <end position="22"/>
    </location>
</feature>
<accession>A0A914VC10</accession>
<keyword evidence="2" id="KW-1185">Reference proteome</keyword>
<proteinExistence type="predicted"/>
<name>A0A914VC10_9BILA</name>